<name>A0A6C0B170_9ZZZZ</name>
<accession>A0A6C0B170</accession>
<sequence>MFKSVVDFNRSTRNVSFFKDDTINVVRQQIAKIVDIHQDRLFILIEVRLDKDYYSSDSRNWETLFNRISMNGMPIEREAFHAYCDTRGITVPYKKLDREEWMNKPAFLQPLYDPGTSFAELRIFGVETDKAYALPNKTFDTTTANRIPTAQYPIPEEGKLFVTLYPKLSEKDSRFVVKEFEEGAEGPYFPLVRSSTPQRLTDSQITALDAQTKHLKDLLALNPPHEKEVHLLRIGWRAEFVDTDFGKATRTRFEQIFYGLTVSKDTPCITFFTGRSEVSRHKFYKKDAKTKRPDIELPVWNSWWTKSKPYRDRLPTLILYRGDDREIFDRITITANDVIIAAYRDSSNKESQKDLKKSLMKWFMSLDAIVPFIKENDVTEERFIVQDIKFEAEYEIPLNTYDTLRMNCLAGIFEVSRKSEQVFKFLRSDDANDGINPRDVRIINLLHDDPFIKPAEIQEELKLSLDEATILLNAIKQRVEQEPGLLTRQFRSFPGLIVHQKTIEITDVDSIERFLQYANILRYILSNPNNEDVNRVCPKRQESVPVTVSTVNTETVDTEFSNLFDYLEGDVLEDKAPEVQVVQKTNTGKTSTIYNYFNNRLQEFDPVKFPQKSDYASKVDQNLQPVILSSAEIQDIIDDVTKGEEFDPRKYPDNQKIELENPDGIILCPDYWCMFDKIPLHLSQLEDIDGVKVCPVCHGKVRKPSDYKADTREFPVIPRTKGNIYPGYKDNNPNLPVCFKSPKERNLKKDDKDDKYYILSENKSTSYGRFAYLPRDLLNSIDIIEEYKIAIEAGNRIQTGMSGFFRIGLGRPSDGLPNFLNLQTKVASPRHSIQNILRCAFLALWPETSETYASEIEKKLDMKPFSEDEVAKKHMAKVISSIDEAFVNNKLTVVQELEYTAIVLSVDLYRINLEDLTIGCTFYVPQVKVRTRGVIILQRGNDVDCLCHVTRQQKKFLFRANIFDPPFKWETYEELTKKRNLSCVTNIPTIKDAFLFTKSIVDEFSIVLDPFGRGQAIYIPNEMLLPFQNIALAPLEKRPRISGYSEVRDLPTYDDTRTLLKKAQELAPGYEWAEDMYDGKGHIVEILTRSGLRIPVKPKEGKGDASEVTQTIIRETESTLAFGTINMVDMQKYKKISYESELYEFLLYQLSIDIHNKIKPDLASALSEQPPKRSELEPELEEWFEQTTHFVSLDTPIEFLSKIRKPCGQFKAKECPNAHMCAWDGKTCRIQVRDIVSRKKLFNKILGTLIDNSKIRSIVLDGRTTPFFSTVLYLELPTEIIYTDTELKETIYV</sequence>
<dbReference type="EMBL" id="MN739048">
    <property type="protein sequence ID" value="QHS85790.1"/>
    <property type="molecule type" value="Genomic_DNA"/>
</dbReference>
<evidence type="ECO:0000313" key="1">
    <source>
        <dbReference type="EMBL" id="QHS85790.1"/>
    </source>
</evidence>
<organism evidence="1">
    <name type="scientific">viral metagenome</name>
    <dbReference type="NCBI Taxonomy" id="1070528"/>
    <lineage>
        <taxon>unclassified sequences</taxon>
        <taxon>metagenomes</taxon>
        <taxon>organismal metagenomes</taxon>
    </lineage>
</organism>
<protein>
    <submittedName>
        <fullName evidence="1">Uncharacterized protein</fullName>
    </submittedName>
</protein>
<proteinExistence type="predicted"/>
<reference evidence="1" key="1">
    <citation type="journal article" date="2020" name="Nature">
        <title>Giant virus diversity and host interactions through global metagenomics.</title>
        <authorList>
            <person name="Schulz F."/>
            <person name="Roux S."/>
            <person name="Paez-Espino D."/>
            <person name="Jungbluth S."/>
            <person name="Walsh D.A."/>
            <person name="Denef V.J."/>
            <person name="McMahon K.D."/>
            <person name="Konstantinidis K.T."/>
            <person name="Eloe-Fadrosh E.A."/>
            <person name="Kyrpides N.C."/>
            <person name="Woyke T."/>
        </authorList>
    </citation>
    <scope>NUCLEOTIDE SEQUENCE</scope>
    <source>
        <strain evidence="1">GVMAG-M-3300009185-36</strain>
    </source>
</reference>